<evidence type="ECO:0000256" key="1">
    <source>
        <dbReference type="SAM" id="SignalP"/>
    </source>
</evidence>
<accession>A0AAD4GXE4</accession>
<name>A0AAD4GXE4_ASPNN</name>
<dbReference type="AlphaFoldDB" id="A0AAD4GXE4"/>
<reference evidence="2" key="1">
    <citation type="journal article" date="2019" name="Beilstein J. Org. Chem.">
        <title>Nanangenines: drimane sesquiterpenoids as the dominant metabolite cohort of a novel Australian fungus, Aspergillus nanangensis.</title>
        <authorList>
            <person name="Lacey H.J."/>
            <person name="Gilchrist C.L.M."/>
            <person name="Crombie A."/>
            <person name="Kalaitzis J.A."/>
            <person name="Vuong D."/>
            <person name="Rutledge P.J."/>
            <person name="Turner P."/>
            <person name="Pitt J.I."/>
            <person name="Lacey E."/>
            <person name="Chooi Y.H."/>
            <person name="Piggott A.M."/>
        </authorList>
    </citation>
    <scope>NUCLEOTIDE SEQUENCE</scope>
    <source>
        <strain evidence="2">MST-FP2251</strain>
    </source>
</reference>
<feature type="chain" id="PRO_5042015307" evidence="1">
    <location>
        <begin position="18"/>
        <end position="163"/>
    </location>
</feature>
<sequence>MDLTLIIVVYWLAVVNGIHCSPLVTRDYGQIVEDLNREKTALFGAIAKFEEYEGVTTTDIGASVTLTQAQSIQFLTAKIAETQDFVRLLEALRERKDLFLYAAARDEMVRNFKKVEGDLVGDLNAFAVKSPLSMARVFDRLIRTTDSIFNTLLLPVQLCKRWM</sequence>
<dbReference type="Proteomes" id="UP001194746">
    <property type="component" value="Unassembled WGS sequence"/>
</dbReference>
<gene>
    <name evidence="2" type="ORF">FE257_001032</name>
</gene>
<keyword evidence="3" id="KW-1185">Reference proteome</keyword>
<comment type="caution">
    <text evidence="2">The sequence shown here is derived from an EMBL/GenBank/DDBJ whole genome shotgun (WGS) entry which is preliminary data.</text>
</comment>
<evidence type="ECO:0000313" key="2">
    <source>
        <dbReference type="EMBL" id="KAF9892630.1"/>
    </source>
</evidence>
<proteinExistence type="predicted"/>
<evidence type="ECO:0000313" key="3">
    <source>
        <dbReference type="Proteomes" id="UP001194746"/>
    </source>
</evidence>
<organism evidence="2 3">
    <name type="scientific">Aspergillus nanangensis</name>
    <dbReference type="NCBI Taxonomy" id="2582783"/>
    <lineage>
        <taxon>Eukaryota</taxon>
        <taxon>Fungi</taxon>
        <taxon>Dikarya</taxon>
        <taxon>Ascomycota</taxon>
        <taxon>Pezizomycotina</taxon>
        <taxon>Eurotiomycetes</taxon>
        <taxon>Eurotiomycetidae</taxon>
        <taxon>Eurotiales</taxon>
        <taxon>Aspergillaceae</taxon>
        <taxon>Aspergillus</taxon>
        <taxon>Aspergillus subgen. Circumdati</taxon>
    </lineage>
</organism>
<reference evidence="2" key="2">
    <citation type="submission" date="2020-02" db="EMBL/GenBank/DDBJ databases">
        <authorList>
            <person name="Gilchrist C.L.M."/>
            <person name="Chooi Y.-H."/>
        </authorList>
    </citation>
    <scope>NUCLEOTIDE SEQUENCE</scope>
    <source>
        <strain evidence="2">MST-FP2251</strain>
    </source>
</reference>
<keyword evidence="1" id="KW-0732">Signal</keyword>
<feature type="signal peptide" evidence="1">
    <location>
        <begin position="1"/>
        <end position="17"/>
    </location>
</feature>
<dbReference type="EMBL" id="VCAU01000011">
    <property type="protein sequence ID" value="KAF9892630.1"/>
    <property type="molecule type" value="Genomic_DNA"/>
</dbReference>
<protein>
    <submittedName>
        <fullName evidence="2">Uncharacterized protein</fullName>
    </submittedName>
</protein>